<dbReference type="Proteomes" id="UP000175616">
    <property type="component" value="Unassembled WGS sequence"/>
</dbReference>
<dbReference type="SUPFAM" id="SSF52402">
    <property type="entry name" value="Adenine nucleotide alpha hydrolases-like"/>
    <property type="match status" value="1"/>
</dbReference>
<keyword evidence="3 9" id="KW-0436">Ligase</keyword>
<comment type="function">
    <text evidence="1 9">Catalyzes the synthesis of GMP from XMP.</text>
</comment>
<dbReference type="HAMAP" id="MF_00344">
    <property type="entry name" value="GMP_synthase"/>
    <property type="match status" value="1"/>
</dbReference>
<dbReference type="Pfam" id="PF00117">
    <property type="entry name" value="GATase"/>
    <property type="match status" value="1"/>
</dbReference>
<dbReference type="PROSITE" id="PS51273">
    <property type="entry name" value="GATASE_TYPE_1"/>
    <property type="match status" value="1"/>
</dbReference>
<dbReference type="FunFam" id="3.40.50.620:FF:000001">
    <property type="entry name" value="GMP synthase [glutamine-hydrolyzing]"/>
    <property type="match status" value="1"/>
</dbReference>
<keyword evidence="8 9" id="KW-0315">Glutamine amidotransferase</keyword>
<dbReference type="Gene3D" id="3.40.50.620">
    <property type="entry name" value="HUPs"/>
    <property type="match status" value="1"/>
</dbReference>
<dbReference type="PROSITE" id="PS51553">
    <property type="entry name" value="GMPS_ATP_PPASE"/>
    <property type="match status" value="1"/>
</dbReference>
<dbReference type="GO" id="GO:0005829">
    <property type="term" value="C:cytosol"/>
    <property type="evidence" value="ECO:0007669"/>
    <property type="project" value="TreeGrafter"/>
</dbReference>
<evidence type="ECO:0000313" key="12">
    <source>
        <dbReference type="EMBL" id="OFC30059.1"/>
    </source>
</evidence>
<dbReference type="PANTHER" id="PTHR11922">
    <property type="entry name" value="GMP SYNTHASE-RELATED"/>
    <property type="match status" value="1"/>
</dbReference>
<dbReference type="UniPathway" id="UPA00189">
    <property type="reaction ID" value="UER00296"/>
</dbReference>
<dbReference type="Pfam" id="PF00958">
    <property type="entry name" value="GMP_synt_C"/>
    <property type="match status" value="1"/>
</dbReference>
<protein>
    <recommendedName>
        <fullName evidence="9">GMP synthase [glutamine-hydrolyzing]</fullName>
        <ecNumber evidence="9">6.3.5.2</ecNumber>
    </recommendedName>
    <alternativeName>
        <fullName evidence="9">GMP synthetase</fullName>
    </alternativeName>
    <alternativeName>
        <fullName evidence="9">Glutamine amidotransferase</fullName>
    </alternativeName>
</protein>
<dbReference type="EMBL" id="LZYE01000347">
    <property type="protein sequence ID" value="OFC30059.1"/>
    <property type="molecule type" value="Genomic_DNA"/>
</dbReference>
<evidence type="ECO:0000256" key="4">
    <source>
        <dbReference type="ARBA" id="ARBA00022741"/>
    </source>
</evidence>
<dbReference type="NCBIfam" id="TIGR00888">
    <property type="entry name" value="guaA_Nterm"/>
    <property type="match status" value="1"/>
</dbReference>
<dbReference type="Gene3D" id="3.30.300.10">
    <property type="match status" value="1"/>
</dbReference>
<dbReference type="SUPFAM" id="SSF54810">
    <property type="entry name" value="GMP synthetase C-terminal dimerisation domain"/>
    <property type="match status" value="1"/>
</dbReference>
<feature type="active site" evidence="9">
    <location>
        <position position="172"/>
    </location>
</feature>
<feature type="active site" evidence="9">
    <location>
        <position position="170"/>
    </location>
</feature>
<dbReference type="InterPro" id="IPR017926">
    <property type="entry name" value="GATASE"/>
</dbReference>
<evidence type="ECO:0000259" key="11">
    <source>
        <dbReference type="PROSITE" id="PS51553"/>
    </source>
</evidence>
<dbReference type="PANTHER" id="PTHR11922:SF2">
    <property type="entry name" value="GMP SYNTHASE [GLUTAMINE-HYDROLYZING]"/>
    <property type="match status" value="1"/>
</dbReference>
<comment type="catalytic activity">
    <reaction evidence="9">
        <text>XMP + L-glutamine + ATP + H2O = GMP + L-glutamate + AMP + diphosphate + 2 H(+)</text>
        <dbReference type="Rhea" id="RHEA:11680"/>
        <dbReference type="ChEBI" id="CHEBI:15377"/>
        <dbReference type="ChEBI" id="CHEBI:15378"/>
        <dbReference type="ChEBI" id="CHEBI:29985"/>
        <dbReference type="ChEBI" id="CHEBI:30616"/>
        <dbReference type="ChEBI" id="CHEBI:33019"/>
        <dbReference type="ChEBI" id="CHEBI:57464"/>
        <dbReference type="ChEBI" id="CHEBI:58115"/>
        <dbReference type="ChEBI" id="CHEBI:58359"/>
        <dbReference type="ChEBI" id="CHEBI:456215"/>
        <dbReference type="EC" id="6.3.5.2"/>
    </reaction>
</comment>
<keyword evidence="6 9" id="KW-0658">Purine biosynthesis</keyword>
<keyword evidence="4 9" id="KW-0547">Nucleotide-binding</keyword>
<accession>A0A1E7YKL1</accession>
<sequence>MSERILILDFGSQFTQLIARRIREAQVYCEIHPYNLSLAAIRAWQPSGIVLSGGPSSVADADAPLVDAELFALGVPVLGICYGLQLMTHLLGGRVAKSDHREYGRARLEILEAEGPFQSLVAGGTEEVWMSHGDRIETLPEGFVAIGRSPGSPLAAIAHRQHRLFGVQFHLEVAHTPAGAQMLTDFVRGVCGCNGQWTMHSYSESAIAAVRAQVGQGRVISALSGGVDSAVASILVHRAVGEQLHCIFVDNGLLRFGEVEQVSQVFRQYFHIPLHVVDARARFLDALAGVTDPERKRKIIGNLFIEVFDEEAKALGGADFLVQGTLYPDVIESVSFKGPSATIKSHHNVGGLPERMRLQLVEPLRELFKDEVRELGRELGMPEEIVRRQPFPGPGLAIRCLGEVTGPRLDVLRRADRIVQEEIREAGYYDRVWQAFAVLLPVRSVGVMGDGRTYDETLAIRAVESSDGMTADWAHLPHELLARMSTRIINEVAGVNRVVYDISSKPPATIEWE</sequence>
<comment type="subunit">
    <text evidence="9">Homodimer.</text>
</comment>
<evidence type="ECO:0000256" key="9">
    <source>
        <dbReference type="HAMAP-Rule" id="MF_00344"/>
    </source>
</evidence>
<dbReference type="SUPFAM" id="SSF52317">
    <property type="entry name" value="Class I glutamine amidotransferase-like"/>
    <property type="match status" value="1"/>
</dbReference>
<evidence type="ECO:0000256" key="5">
    <source>
        <dbReference type="ARBA" id="ARBA00022749"/>
    </source>
</evidence>
<dbReference type="RefSeq" id="WP_070113867.1">
    <property type="nucleotide sequence ID" value="NZ_LZYE01000347.1"/>
</dbReference>
<comment type="caution">
    <text evidence="12">The sequence shown here is derived from an EMBL/GenBank/DDBJ whole genome shotgun (WGS) entry which is preliminary data.</text>
</comment>
<evidence type="ECO:0000256" key="3">
    <source>
        <dbReference type="ARBA" id="ARBA00022598"/>
    </source>
</evidence>
<evidence type="ECO:0000256" key="7">
    <source>
        <dbReference type="ARBA" id="ARBA00022840"/>
    </source>
</evidence>
<keyword evidence="7 9" id="KW-0067">ATP-binding</keyword>
<dbReference type="InterPro" id="IPR001674">
    <property type="entry name" value="GMP_synth_C"/>
</dbReference>
<evidence type="ECO:0000256" key="1">
    <source>
        <dbReference type="ARBA" id="ARBA00002332"/>
    </source>
</evidence>
<gene>
    <name evidence="9" type="primary">guaA</name>
    <name evidence="12" type="ORF">BAE27_12350</name>
</gene>
<feature type="binding site" evidence="10">
    <location>
        <begin position="224"/>
        <end position="230"/>
    </location>
    <ligand>
        <name>ATP</name>
        <dbReference type="ChEBI" id="CHEBI:30616"/>
    </ligand>
</feature>
<evidence type="ECO:0000256" key="8">
    <source>
        <dbReference type="ARBA" id="ARBA00022962"/>
    </source>
</evidence>
<dbReference type="FunFam" id="3.30.300.10:FF:000002">
    <property type="entry name" value="GMP synthase [glutamine-hydrolyzing]"/>
    <property type="match status" value="1"/>
</dbReference>
<feature type="domain" description="GMPS ATP-PPase" evidence="11">
    <location>
        <begin position="197"/>
        <end position="388"/>
    </location>
</feature>
<dbReference type="GO" id="GO:0003921">
    <property type="term" value="F:GMP synthase activity"/>
    <property type="evidence" value="ECO:0007669"/>
    <property type="project" value="InterPro"/>
</dbReference>
<evidence type="ECO:0000256" key="2">
    <source>
        <dbReference type="ARBA" id="ARBA00005153"/>
    </source>
</evidence>
<dbReference type="InterPro" id="IPR022955">
    <property type="entry name" value="GMP_synthase"/>
</dbReference>
<dbReference type="AlphaFoldDB" id="A0A1E7YKL1"/>
<comment type="pathway">
    <text evidence="2 9">Purine metabolism; GMP biosynthesis; GMP from XMP (L-Gln route): step 1/1.</text>
</comment>
<evidence type="ECO:0000313" key="13">
    <source>
        <dbReference type="Proteomes" id="UP000175616"/>
    </source>
</evidence>
<evidence type="ECO:0000256" key="6">
    <source>
        <dbReference type="ARBA" id="ARBA00022755"/>
    </source>
</evidence>
<dbReference type="FunFam" id="3.40.50.880:FF:000001">
    <property type="entry name" value="GMP synthase [glutamine-hydrolyzing]"/>
    <property type="match status" value="1"/>
</dbReference>
<name>A0A1E7YKL1_9PROT</name>
<dbReference type="PRINTS" id="PR00097">
    <property type="entry name" value="ANTSNTHASEII"/>
</dbReference>
<dbReference type="CDD" id="cd01997">
    <property type="entry name" value="GMP_synthase_C"/>
    <property type="match status" value="1"/>
</dbReference>
<feature type="active site" description="Nucleophile" evidence="9">
    <location>
        <position position="81"/>
    </location>
</feature>
<dbReference type="InterPro" id="IPR004739">
    <property type="entry name" value="GMP_synth_GATase"/>
</dbReference>
<dbReference type="PRINTS" id="PR00099">
    <property type="entry name" value="CPSGATASE"/>
</dbReference>
<dbReference type="GO" id="GO:0005524">
    <property type="term" value="F:ATP binding"/>
    <property type="evidence" value="ECO:0007669"/>
    <property type="project" value="UniProtKB-UniRule"/>
</dbReference>
<dbReference type="InterPro" id="IPR025777">
    <property type="entry name" value="GMPS_ATP_PPase_dom"/>
</dbReference>
<dbReference type="InterPro" id="IPR014729">
    <property type="entry name" value="Rossmann-like_a/b/a_fold"/>
</dbReference>
<dbReference type="CDD" id="cd01742">
    <property type="entry name" value="GATase1_GMP_Synthase"/>
    <property type="match status" value="1"/>
</dbReference>
<dbReference type="Gene3D" id="3.40.50.880">
    <property type="match status" value="1"/>
</dbReference>
<dbReference type="PRINTS" id="PR00096">
    <property type="entry name" value="GATASE"/>
</dbReference>
<dbReference type="NCBIfam" id="TIGR00884">
    <property type="entry name" value="guaA_Cterm"/>
    <property type="match status" value="1"/>
</dbReference>
<dbReference type="NCBIfam" id="NF000848">
    <property type="entry name" value="PRK00074.1"/>
    <property type="match status" value="1"/>
</dbReference>
<dbReference type="EC" id="6.3.5.2" evidence="9"/>
<organism evidence="12 13">
    <name type="scientific">Acidithiobacillus caldus</name>
    <dbReference type="NCBI Taxonomy" id="33059"/>
    <lineage>
        <taxon>Bacteria</taxon>
        <taxon>Pseudomonadati</taxon>
        <taxon>Pseudomonadota</taxon>
        <taxon>Acidithiobacillia</taxon>
        <taxon>Acidithiobacillales</taxon>
        <taxon>Acidithiobacillaceae</taxon>
        <taxon>Acidithiobacillus</taxon>
    </lineage>
</organism>
<evidence type="ECO:0000256" key="10">
    <source>
        <dbReference type="PROSITE-ProRule" id="PRU00886"/>
    </source>
</evidence>
<reference evidence="12 13" key="1">
    <citation type="submission" date="2016-06" db="EMBL/GenBank/DDBJ databases">
        <title>Gene turnover analysis identifies the evolutionary adaptation of the extremophile Acidithiobacillus caldus.</title>
        <authorList>
            <person name="Zhang X."/>
        </authorList>
    </citation>
    <scope>NUCLEOTIDE SEQUENCE [LARGE SCALE GENOMIC DNA]</scope>
    <source>
        <strain evidence="12 13">DX</strain>
    </source>
</reference>
<proteinExistence type="inferred from homology"/>
<keyword evidence="5 9" id="KW-0332">GMP biosynthesis</keyword>
<dbReference type="InterPro" id="IPR029062">
    <property type="entry name" value="Class_I_gatase-like"/>
</dbReference>